<dbReference type="SUPFAM" id="SSF53623">
    <property type="entry name" value="MurD-like peptide ligases, catalytic domain"/>
    <property type="match status" value="1"/>
</dbReference>
<dbReference type="GO" id="GO:0008764">
    <property type="term" value="F:UDP-N-acetylmuramoylalanine-D-glutamate ligase activity"/>
    <property type="evidence" value="ECO:0007669"/>
    <property type="project" value="UniProtKB-UniRule"/>
</dbReference>
<evidence type="ECO:0000256" key="2">
    <source>
        <dbReference type="ARBA" id="ARBA00004496"/>
    </source>
</evidence>
<dbReference type="EC" id="6.3.2.9" evidence="5 17"/>
<comment type="pathway">
    <text evidence="3 17 18">Cell wall biogenesis; peptidoglycan biosynthesis.</text>
</comment>
<evidence type="ECO:0000256" key="18">
    <source>
        <dbReference type="RuleBase" id="RU003664"/>
    </source>
</evidence>
<evidence type="ECO:0000256" key="11">
    <source>
        <dbReference type="ARBA" id="ARBA00022960"/>
    </source>
</evidence>
<name>A0A7H9EKB7_9LACO</name>
<dbReference type="RefSeq" id="WP_180848399.1">
    <property type="nucleotide sequence ID" value="NZ_CP047418.1"/>
</dbReference>
<evidence type="ECO:0000256" key="17">
    <source>
        <dbReference type="HAMAP-Rule" id="MF_00639"/>
    </source>
</evidence>
<dbReference type="GO" id="GO:0008360">
    <property type="term" value="P:regulation of cell shape"/>
    <property type="evidence" value="ECO:0007669"/>
    <property type="project" value="UniProtKB-KW"/>
</dbReference>
<keyword evidence="7 17" id="KW-0963">Cytoplasm</keyword>
<dbReference type="Gene3D" id="3.90.190.20">
    <property type="entry name" value="Mur ligase, C-terminal domain"/>
    <property type="match status" value="1"/>
</dbReference>
<dbReference type="HAMAP" id="MF_00639">
    <property type="entry name" value="MurD"/>
    <property type="match status" value="1"/>
</dbReference>
<dbReference type="InterPro" id="IPR013221">
    <property type="entry name" value="Mur_ligase_cen"/>
</dbReference>
<evidence type="ECO:0000256" key="4">
    <source>
        <dbReference type="ARBA" id="ARBA00010416"/>
    </source>
</evidence>
<evidence type="ECO:0000256" key="3">
    <source>
        <dbReference type="ARBA" id="ARBA00004752"/>
    </source>
</evidence>
<dbReference type="Gene3D" id="3.40.1190.10">
    <property type="entry name" value="Mur-like, catalytic domain"/>
    <property type="match status" value="1"/>
</dbReference>
<feature type="binding site" evidence="17">
    <location>
        <begin position="118"/>
        <end position="124"/>
    </location>
    <ligand>
        <name>ATP</name>
        <dbReference type="ChEBI" id="CHEBI:30616"/>
    </ligand>
</feature>
<keyword evidence="10 17" id="KW-0067">ATP-binding</keyword>
<evidence type="ECO:0000259" key="20">
    <source>
        <dbReference type="Pfam" id="PF08245"/>
    </source>
</evidence>
<dbReference type="InterPro" id="IPR036565">
    <property type="entry name" value="Mur-like_cat_sf"/>
</dbReference>
<evidence type="ECO:0000256" key="5">
    <source>
        <dbReference type="ARBA" id="ARBA00012212"/>
    </source>
</evidence>
<keyword evidence="17 18" id="KW-0132">Cell division</keyword>
<dbReference type="SUPFAM" id="SSF53244">
    <property type="entry name" value="MurD-like peptide ligases, peptide-binding domain"/>
    <property type="match status" value="1"/>
</dbReference>
<dbReference type="KEGG" id="lsw:GTO87_05455"/>
<dbReference type="SUPFAM" id="SSF51984">
    <property type="entry name" value="MurCD N-terminal domain"/>
    <property type="match status" value="1"/>
</dbReference>
<evidence type="ECO:0000256" key="10">
    <source>
        <dbReference type="ARBA" id="ARBA00022840"/>
    </source>
</evidence>
<organism evidence="21 22">
    <name type="scientific">Ligilactobacillus saerimneri</name>
    <dbReference type="NCBI Taxonomy" id="228229"/>
    <lineage>
        <taxon>Bacteria</taxon>
        <taxon>Bacillati</taxon>
        <taxon>Bacillota</taxon>
        <taxon>Bacilli</taxon>
        <taxon>Lactobacillales</taxon>
        <taxon>Lactobacillaceae</taxon>
        <taxon>Ligilactobacillus</taxon>
    </lineage>
</organism>
<evidence type="ECO:0000313" key="21">
    <source>
        <dbReference type="EMBL" id="QLL78096.1"/>
    </source>
</evidence>
<keyword evidence="17 18" id="KW-0131">Cell cycle</keyword>
<accession>A0A7H9EKB7</accession>
<dbReference type="UniPathway" id="UPA00219"/>
<dbReference type="NCBIfam" id="TIGR01087">
    <property type="entry name" value="murD"/>
    <property type="match status" value="1"/>
</dbReference>
<feature type="domain" description="Mur ligase C-terminal" evidence="19">
    <location>
        <begin position="314"/>
        <end position="428"/>
    </location>
</feature>
<evidence type="ECO:0000256" key="12">
    <source>
        <dbReference type="ARBA" id="ARBA00022984"/>
    </source>
</evidence>
<dbReference type="InterPro" id="IPR036615">
    <property type="entry name" value="Mur_ligase_C_dom_sf"/>
</dbReference>
<reference evidence="21 22" key="1">
    <citation type="submission" date="2020-01" db="EMBL/GenBank/DDBJ databases">
        <title>Complete and circular genome sequences of six lactobacillus isolates from horses.</title>
        <authorList>
            <person name="Hassan H.M."/>
        </authorList>
    </citation>
    <scope>NUCLEOTIDE SEQUENCE [LARGE SCALE GENOMIC DNA]</scope>
    <source>
        <strain evidence="21 22">1A</strain>
    </source>
</reference>
<evidence type="ECO:0000256" key="13">
    <source>
        <dbReference type="ARBA" id="ARBA00023316"/>
    </source>
</evidence>
<protein>
    <recommendedName>
        <fullName evidence="6 17">UDP-N-acetylmuramoylalanine--D-glutamate ligase</fullName>
        <ecNumber evidence="5 17">6.3.2.9</ecNumber>
    </recommendedName>
    <alternativeName>
        <fullName evidence="15 17">D-glutamic acid-adding enzyme</fullName>
    </alternativeName>
    <alternativeName>
        <fullName evidence="14 17">UDP-N-acetylmuramoyl-L-alanyl-D-glutamate synthetase</fullName>
    </alternativeName>
</protein>
<keyword evidence="11 17" id="KW-0133">Cell shape</keyword>
<dbReference type="GO" id="GO:0009252">
    <property type="term" value="P:peptidoglycan biosynthetic process"/>
    <property type="evidence" value="ECO:0007669"/>
    <property type="project" value="UniProtKB-UniRule"/>
</dbReference>
<keyword evidence="13 17" id="KW-0961">Cell wall biogenesis/degradation</keyword>
<dbReference type="Pfam" id="PF21799">
    <property type="entry name" value="MurD-like_N"/>
    <property type="match status" value="1"/>
</dbReference>
<evidence type="ECO:0000259" key="19">
    <source>
        <dbReference type="Pfam" id="PF02875"/>
    </source>
</evidence>
<comment type="function">
    <text evidence="1 17 18">Cell wall formation. Catalyzes the addition of glutamate to the nucleotide precursor UDP-N-acetylmuramoyl-L-alanine (UMA).</text>
</comment>
<dbReference type="Pfam" id="PF08245">
    <property type="entry name" value="Mur_ligase_M"/>
    <property type="match status" value="1"/>
</dbReference>
<keyword evidence="9 17" id="KW-0547">Nucleotide-binding</keyword>
<evidence type="ECO:0000256" key="7">
    <source>
        <dbReference type="ARBA" id="ARBA00022490"/>
    </source>
</evidence>
<dbReference type="Pfam" id="PF02875">
    <property type="entry name" value="Mur_ligase_C"/>
    <property type="match status" value="1"/>
</dbReference>
<dbReference type="GO" id="GO:0051301">
    <property type="term" value="P:cell division"/>
    <property type="evidence" value="ECO:0007669"/>
    <property type="project" value="UniProtKB-KW"/>
</dbReference>
<keyword evidence="8 17" id="KW-0436">Ligase</keyword>
<evidence type="ECO:0000256" key="6">
    <source>
        <dbReference type="ARBA" id="ARBA00015655"/>
    </source>
</evidence>
<evidence type="ECO:0000256" key="1">
    <source>
        <dbReference type="ARBA" id="ARBA00002734"/>
    </source>
</evidence>
<sequence length="459" mass="49591">MKNVTKYQNKHVLVLGLGTSGVNAANLLLKLGAKVTVNDKQTPADLTVVTKLQAAGITVVTGSHPLELLDGVDLMVKNPGIPYTNVLVAAAVAQGIPVITEPELAYEVSEAPMYCVTGSNGKTTTTTMITLMLNQGQKNGRAVAVGNIGVSASKVAQEVTPADTLVTEISSFQLMGITDLHPHIAVLTNIYQAHTDWHQTHANYIKAKMRVTMNQTADDYFVVNWDVPEAREVANHTQAQVIPFSRQALTTNGAYEEDGVLYYQDEAIMPAAEIKVPGTHNVENALAAIAVAKLCGKSNHDIIEVLKTFSGVRHRTQFVTTVNERKVYNDSKATDIEATQKALDGFTAPVVLLAGGLDRGFTFDRLVPDLQKHVRAMVVFGETADLMADAGQKAGIKEIIHSQNAVTAVPEAYRLSQPGDIILLSPACASWDQWPTFEVRGDRFIEAVEQLKAQVEVAK</sequence>
<dbReference type="PANTHER" id="PTHR43692">
    <property type="entry name" value="UDP-N-ACETYLMURAMOYLALANINE--D-GLUTAMATE LIGASE"/>
    <property type="match status" value="1"/>
</dbReference>
<dbReference type="AlphaFoldDB" id="A0A7H9EKB7"/>
<feature type="domain" description="Mur ligase central" evidence="20">
    <location>
        <begin position="116"/>
        <end position="292"/>
    </location>
</feature>
<proteinExistence type="inferred from homology"/>
<evidence type="ECO:0000256" key="14">
    <source>
        <dbReference type="ARBA" id="ARBA00030398"/>
    </source>
</evidence>
<evidence type="ECO:0000256" key="16">
    <source>
        <dbReference type="ARBA" id="ARBA00047632"/>
    </source>
</evidence>
<comment type="subcellular location">
    <subcellularLocation>
        <location evidence="2 17 18">Cytoplasm</location>
    </subcellularLocation>
</comment>
<evidence type="ECO:0000256" key="15">
    <source>
        <dbReference type="ARBA" id="ARBA00032324"/>
    </source>
</evidence>
<comment type="catalytic activity">
    <reaction evidence="16 17 18">
        <text>UDP-N-acetyl-alpha-D-muramoyl-L-alanine + D-glutamate + ATP = UDP-N-acetyl-alpha-D-muramoyl-L-alanyl-D-glutamate + ADP + phosphate + H(+)</text>
        <dbReference type="Rhea" id="RHEA:16429"/>
        <dbReference type="ChEBI" id="CHEBI:15378"/>
        <dbReference type="ChEBI" id="CHEBI:29986"/>
        <dbReference type="ChEBI" id="CHEBI:30616"/>
        <dbReference type="ChEBI" id="CHEBI:43474"/>
        <dbReference type="ChEBI" id="CHEBI:83898"/>
        <dbReference type="ChEBI" id="CHEBI:83900"/>
        <dbReference type="ChEBI" id="CHEBI:456216"/>
        <dbReference type="EC" id="6.3.2.9"/>
    </reaction>
</comment>
<dbReference type="GO" id="GO:0005524">
    <property type="term" value="F:ATP binding"/>
    <property type="evidence" value="ECO:0007669"/>
    <property type="project" value="UniProtKB-UniRule"/>
</dbReference>
<dbReference type="InterPro" id="IPR005762">
    <property type="entry name" value="MurD"/>
</dbReference>
<dbReference type="Proteomes" id="UP000510886">
    <property type="component" value="Chromosome"/>
</dbReference>
<dbReference type="InterPro" id="IPR004101">
    <property type="entry name" value="Mur_ligase_C"/>
</dbReference>
<keyword evidence="12 17" id="KW-0573">Peptidoglycan synthesis</keyword>
<evidence type="ECO:0000256" key="9">
    <source>
        <dbReference type="ARBA" id="ARBA00022741"/>
    </source>
</evidence>
<dbReference type="PANTHER" id="PTHR43692:SF1">
    <property type="entry name" value="UDP-N-ACETYLMURAMOYLALANINE--D-GLUTAMATE LIGASE"/>
    <property type="match status" value="1"/>
</dbReference>
<dbReference type="GO" id="GO:0071555">
    <property type="term" value="P:cell wall organization"/>
    <property type="evidence" value="ECO:0007669"/>
    <property type="project" value="UniProtKB-KW"/>
</dbReference>
<dbReference type="GO" id="GO:0005737">
    <property type="term" value="C:cytoplasm"/>
    <property type="evidence" value="ECO:0007669"/>
    <property type="project" value="UniProtKB-SubCell"/>
</dbReference>
<dbReference type="EMBL" id="CP047418">
    <property type="protein sequence ID" value="QLL78096.1"/>
    <property type="molecule type" value="Genomic_DNA"/>
</dbReference>
<evidence type="ECO:0000313" key="22">
    <source>
        <dbReference type="Proteomes" id="UP000510886"/>
    </source>
</evidence>
<evidence type="ECO:0000256" key="8">
    <source>
        <dbReference type="ARBA" id="ARBA00022598"/>
    </source>
</evidence>
<dbReference type="Gene3D" id="3.40.50.720">
    <property type="entry name" value="NAD(P)-binding Rossmann-like Domain"/>
    <property type="match status" value="1"/>
</dbReference>
<comment type="similarity">
    <text evidence="4 17">Belongs to the MurCDEF family.</text>
</comment>
<gene>
    <name evidence="17" type="primary">murD</name>
    <name evidence="21" type="ORF">GTO87_05455</name>
</gene>